<comment type="caution">
    <text evidence="1">The sequence shown here is derived from an EMBL/GenBank/DDBJ whole genome shotgun (WGS) entry which is preliminary data.</text>
</comment>
<gene>
    <name evidence="1" type="ORF">RQC66_29820</name>
</gene>
<evidence type="ECO:0000313" key="2">
    <source>
        <dbReference type="Proteomes" id="UP001257948"/>
    </source>
</evidence>
<proteinExistence type="predicted"/>
<dbReference type="RefSeq" id="WP_314204828.1">
    <property type="nucleotide sequence ID" value="NZ_JAVTLL010000022.1"/>
</dbReference>
<dbReference type="Proteomes" id="UP001257948">
    <property type="component" value="Unassembled WGS sequence"/>
</dbReference>
<dbReference type="EMBL" id="JAVTLL010000022">
    <property type="protein sequence ID" value="MDT7844924.1"/>
    <property type="molecule type" value="Genomic_DNA"/>
</dbReference>
<keyword evidence="2" id="KW-1185">Reference proteome</keyword>
<accession>A0ABU3M1U7</accession>
<reference evidence="2" key="1">
    <citation type="submission" date="2023-07" db="EMBL/GenBank/DDBJ databases">
        <title>Draft genome sequence of the endophytic actinobacterium Streptomyces justiciae WPN32, a potential antibiotic producer.</title>
        <authorList>
            <person name="Yasawong M."/>
            <person name="Pana W."/>
            <person name="Ganta P."/>
            <person name="Santapan N."/>
            <person name="Songngamsuk T."/>
            <person name="Phatcharaharikarn M."/>
            <person name="Kerdtoob S."/>
            <person name="Nantapong N."/>
        </authorList>
    </citation>
    <scope>NUCLEOTIDE SEQUENCE [LARGE SCALE GENOMIC DNA]</scope>
    <source>
        <strain evidence="2">WPN32</strain>
    </source>
</reference>
<name>A0ABU3M1U7_9ACTN</name>
<organism evidence="1 2">
    <name type="scientific">Streptomyces justiciae</name>
    <dbReference type="NCBI Taxonomy" id="2780140"/>
    <lineage>
        <taxon>Bacteria</taxon>
        <taxon>Bacillati</taxon>
        <taxon>Actinomycetota</taxon>
        <taxon>Actinomycetes</taxon>
        <taxon>Kitasatosporales</taxon>
        <taxon>Streptomycetaceae</taxon>
        <taxon>Streptomyces</taxon>
    </lineage>
</organism>
<evidence type="ECO:0000313" key="1">
    <source>
        <dbReference type="EMBL" id="MDT7844924.1"/>
    </source>
</evidence>
<sequence>METSYPVFAGGQTLRADDLNRLGSYHRGRERLLGLLAGFGINTGLTGAVEGSAALVQPGLCVDQAGEAHLVDAVTPVPLPPTAGPETFPFVDPAQGGFSVVLEGTDEPGQDTDCDDPDCAGHAVPHTRSAKLRIVAGRVTGPRFDFGQEPLLAANPLTRDATPTGYATLRDAIADRLTNSPGDALISPAAITALRATSLESGDLPGVKAYKAGFLDHVLFAALDLLRISRLLAAPTERTGVTRSGVVLGWLHLVGTQWVWDCEFRHAWEPPTGLVRSLLGGGCGDPARRYRDAIEALIATYAPPNPPPSTGGGGGTGPIVVVPDDFDFYPDGKGTIYVPPKVFPDVWPPEILIRPIDPLWDPPDYPERFEEIVKKVYRQETFTFFGTGVIDQTAALGRPAETVRPILAERLTELSGSANVVTVTQSEAEDLAGFEPAGNLNVADTAVLVTNSQGTVVATGRIPAAHSAREIGTRLPEATAKAEQAIALTTGHQQSIGELMATVTEFSGQIEDFTAFTVTATEKFATLTDGLAHLGEAQEQITPLVDTLHSRLGEVEGLTKNLQGAVTTLTSVAGRAGGAAAGGRLGAEGGRSLVGFAGLVTEGLKQLVTPDNEQTLGRYVASATKAAAALDVVTATGGEAEIGTAAVALLGTMRSAIKAAGIAPEQARAIDAQFQVVKGLLL</sequence>
<protein>
    <submittedName>
        <fullName evidence="1">Uncharacterized protein</fullName>
    </submittedName>
</protein>